<dbReference type="RefSeq" id="XP_025472606.1">
    <property type="nucleotide sequence ID" value="XM_025605707.1"/>
</dbReference>
<gene>
    <name evidence="2" type="ORF">BO94DRAFT_138173</name>
</gene>
<protein>
    <submittedName>
        <fullName evidence="2">Uncharacterized protein</fullName>
    </submittedName>
</protein>
<feature type="signal peptide" evidence="1">
    <location>
        <begin position="1"/>
        <end position="19"/>
    </location>
</feature>
<dbReference type="Proteomes" id="UP000246702">
    <property type="component" value="Unassembled WGS sequence"/>
</dbReference>
<dbReference type="GeneID" id="37107850"/>
<evidence type="ECO:0000256" key="1">
    <source>
        <dbReference type="SAM" id="SignalP"/>
    </source>
</evidence>
<keyword evidence="3" id="KW-1185">Reference proteome</keyword>
<sequence length="59" mass="6745">MVWICLFFLFVLLYYLGEHVPFSPPIHPPVRESTYIPLVTSIVPSFDYSPVCPVSIEST</sequence>
<comment type="caution">
    <text evidence="2">The sequence shown here is derived from an EMBL/GenBank/DDBJ whole genome shotgun (WGS) entry which is preliminary data.</text>
</comment>
<evidence type="ECO:0000313" key="2">
    <source>
        <dbReference type="EMBL" id="PWY95845.1"/>
    </source>
</evidence>
<name>A0A317XBY3_9EURO</name>
<dbReference type="EMBL" id="MSFK01000002">
    <property type="protein sequence ID" value="PWY95845.1"/>
    <property type="molecule type" value="Genomic_DNA"/>
</dbReference>
<accession>A0A317XBY3</accession>
<keyword evidence="1" id="KW-0732">Signal</keyword>
<reference evidence="2 3" key="1">
    <citation type="submission" date="2016-12" db="EMBL/GenBank/DDBJ databases">
        <title>The genomes of Aspergillus section Nigri reveals drivers in fungal speciation.</title>
        <authorList>
            <consortium name="DOE Joint Genome Institute"/>
            <person name="Vesth T.C."/>
            <person name="Nybo J."/>
            <person name="Theobald S."/>
            <person name="Brandl J."/>
            <person name="Frisvad J.C."/>
            <person name="Nielsen K.F."/>
            <person name="Lyhne E.K."/>
            <person name="Kogle M.E."/>
            <person name="Kuo A."/>
            <person name="Riley R."/>
            <person name="Clum A."/>
            <person name="Nolan M."/>
            <person name="Lipzen A."/>
            <person name="Salamov A."/>
            <person name="Henrissat B."/>
            <person name="Wiebenga A."/>
            <person name="De Vries R.P."/>
            <person name="Grigoriev I.V."/>
            <person name="Mortensen U.H."/>
            <person name="Andersen M.R."/>
            <person name="Baker S.E."/>
        </authorList>
    </citation>
    <scope>NUCLEOTIDE SEQUENCE [LARGE SCALE GENOMIC DNA]</scope>
    <source>
        <strain evidence="2 3">CBS 115572</strain>
    </source>
</reference>
<evidence type="ECO:0000313" key="3">
    <source>
        <dbReference type="Proteomes" id="UP000246702"/>
    </source>
</evidence>
<organism evidence="2 3">
    <name type="scientific">Aspergillus sclerotioniger CBS 115572</name>
    <dbReference type="NCBI Taxonomy" id="1450535"/>
    <lineage>
        <taxon>Eukaryota</taxon>
        <taxon>Fungi</taxon>
        <taxon>Dikarya</taxon>
        <taxon>Ascomycota</taxon>
        <taxon>Pezizomycotina</taxon>
        <taxon>Eurotiomycetes</taxon>
        <taxon>Eurotiomycetidae</taxon>
        <taxon>Eurotiales</taxon>
        <taxon>Aspergillaceae</taxon>
        <taxon>Aspergillus</taxon>
        <taxon>Aspergillus subgen. Circumdati</taxon>
    </lineage>
</organism>
<dbReference type="AlphaFoldDB" id="A0A317XBY3"/>
<proteinExistence type="predicted"/>
<feature type="chain" id="PRO_5016329765" evidence="1">
    <location>
        <begin position="20"/>
        <end position="59"/>
    </location>
</feature>